<dbReference type="GO" id="GO:0005634">
    <property type="term" value="C:nucleus"/>
    <property type="evidence" value="ECO:0007669"/>
    <property type="project" value="UniProtKB-SubCell"/>
</dbReference>
<dbReference type="EMBL" id="ML735317">
    <property type="protein sequence ID" value="KAE8386157.1"/>
    <property type="molecule type" value="Genomic_DNA"/>
</dbReference>
<protein>
    <submittedName>
        <fullName evidence="3">Fungal-specific transcription factor domain-containing protein</fullName>
    </submittedName>
</protein>
<evidence type="ECO:0000256" key="1">
    <source>
        <dbReference type="ARBA" id="ARBA00004123"/>
    </source>
</evidence>
<name>A0A5N7BXC6_PETAA</name>
<evidence type="ECO:0000256" key="2">
    <source>
        <dbReference type="ARBA" id="ARBA00023242"/>
    </source>
</evidence>
<dbReference type="InterPro" id="IPR021858">
    <property type="entry name" value="Fun_TF"/>
</dbReference>
<evidence type="ECO:0000313" key="3">
    <source>
        <dbReference type="EMBL" id="KAE8386157.1"/>
    </source>
</evidence>
<dbReference type="AlphaFoldDB" id="A0A5N7BXC6"/>
<reference evidence="3" key="1">
    <citation type="submission" date="2019-04" db="EMBL/GenBank/DDBJ databases">
        <title>Friends and foes A comparative genomics studyof 23 Aspergillus species from section Flavi.</title>
        <authorList>
            <consortium name="DOE Joint Genome Institute"/>
            <person name="Kjaerbolling I."/>
            <person name="Vesth T."/>
            <person name="Frisvad J.C."/>
            <person name="Nybo J.L."/>
            <person name="Theobald S."/>
            <person name="Kildgaard S."/>
            <person name="Isbrandt T."/>
            <person name="Kuo A."/>
            <person name="Sato A."/>
            <person name="Lyhne E.K."/>
            <person name="Kogle M.E."/>
            <person name="Wiebenga A."/>
            <person name="Kun R.S."/>
            <person name="Lubbers R.J."/>
            <person name="Makela M.R."/>
            <person name="Barry K."/>
            <person name="Chovatia M."/>
            <person name="Clum A."/>
            <person name="Daum C."/>
            <person name="Haridas S."/>
            <person name="He G."/>
            <person name="LaButti K."/>
            <person name="Lipzen A."/>
            <person name="Mondo S."/>
            <person name="Riley R."/>
            <person name="Salamov A."/>
            <person name="Simmons B.A."/>
            <person name="Magnuson J.K."/>
            <person name="Henrissat B."/>
            <person name="Mortensen U.H."/>
            <person name="Larsen T.O."/>
            <person name="Devries R.P."/>
            <person name="Grigoriev I.V."/>
            <person name="Machida M."/>
            <person name="Baker S.E."/>
            <person name="Andersen M.R."/>
        </authorList>
    </citation>
    <scope>NUCLEOTIDE SEQUENCE [LARGE SCALE GENOMIC DNA]</scope>
    <source>
        <strain evidence="3">IBT 14317</strain>
    </source>
</reference>
<dbReference type="GO" id="GO:0000976">
    <property type="term" value="F:transcription cis-regulatory region binding"/>
    <property type="evidence" value="ECO:0007669"/>
    <property type="project" value="TreeGrafter"/>
</dbReference>
<dbReference type="Pfam" id="PF11951">
    <property type="entry name" value="Fungal_trans_2"/>
    <property type="match status" value="1"/>
</dbReference>
<organism evidence="3">
    <name type="scientific">Petromyces alliaceus</name>
    <name type="common">Aspergillus alliaceus</name>
    <dbReference type="NCBI Taxonomy" id="209559"/>
    <lineage>
        <taxon>Eukaryota</taxon>
        <taxon>Fungi</taxon>
        <taxon>Dikarya</taxon>
        <taxon>Ascomycota</taxon>
        <taxon>Pezizomycotina</taxon>
        <taxon>Eurotiomycetes</taxon>
        <taxon>Eurotiomycetidae</taxon>
        <taxon>Eurotiales</taxon>
        <taxon>Aspergillaceae</taxon>
        <taxon>Aspergillus</taxon>
        <taxon>Aspergillus subgen. Circumdati</taxon>
    </lineage>
</organism>
<dbReference type="GO" id="GO:0045944">
    <property type="term" value="P:positive regulation of transcription by RNA polymerase II"/>
    <property type="evidence" value="ECO:0007669"/>
    <property type="project" value="TreeGrafter"/>
</dbReference>
<dbReference type="PANTHER" id="PTHR37534">
    <property type="entry name" value="TRANSCRIPTIONAL ACTIVATOR PROTEIN UGA3"/>
    <property type="match status" value="1"/>
</dbReference>
<dbReference type="OrthoDB" id="5130013at2759"/>
<dbReference type="GO" id="GO:0003700">
    <property type="term" value="F:DNA-binding transcription factor activity"/>
    <property type="evidence" value="ECO:0007669"/>
    <property type="project" value="TreeGrafter"/>
</dbReference>
<dbReference type="PANTHER" id="PTHR37534:SF39">
    <property type="entry name" value="TRANSCRIPTION FACTOR DOMAIN-CONTAINING PROTEIN"/>
    <property type="match status" value="1"/>
</dbReference>
<keyword evidence="2" id="KW-0539">Nucleus</keyword>
<accession>A0A5N7BXC6</accession>
<gene>
    <name evidence="3" type="ORF">BDV23DRAFT_187542</name>
</gene>
<comment type="subcellular location">
    <subcellularLocation>
        <location evidence="1">Nucleus</location>
    </subcellularLocation>
</comment>
<proteinExistence type="predicted"/>
<dbReference type="Proteomes" id="UP000326877">
    <property type="component" value="Unassembled WGS sequence"/>
</dbReference>
<sequence>MAVLRAMLSLASLYRYGHGEEALRLKVAALNSLRASMNVNSTKPREIYQHVAVGMLLCAFEIYLPSESSFQWPLYVSGAKSMLHAICDGGHPKLMEVDLLILWVHYHDILGKFTSRHWRNKSAENASIFKVPGMASSLASVADEQVMGIFGCSLEMINLIARMSNCRSNSKPPEDLHSTERESLDSIEHDLMEIKQDISHLTGTTSAEEVDHESKISQLYRLASLIYFERVLRETPISTRVARWSADAFDIIRRLDICERPFPLFFIACEAHTDVQREMVLSLLERTQSRSCQRRLHAVKRMIELMWVQHDLFSDLGGMNYVDVLNTVMSSNELLPTLA</sequence>